<evidence type="ECO:0000256" key="2">
    <source>
        <dbReference type="ARBA" id="ARBA00022723"/>
    </source>
</evidence>
<evidence type="ECO:0000256" key="4">
    <source>
        <dbReference type="ARBA" id="ARBA00022842"/>
    </source>
</evidence>
<dbReference type="PANTHER" id="PTHR42742">
    <property type="entry name" value="TRANSCRIPTIONAL REPRESSOR MPRA"/>
    <property type="match status" value="1"/>
</dbReference>
<dbReference type="RefSeq" id="WP_125977537.1">
    <property type="nucleotide sequence ID" value="NZ_BAAADY010000008.1"/>
</dbReference>
<dbReference type="InterPro" id="IPR051804">
    <property type="entry name" value="Carb_Metab_Reg_Kinase/Isom"/>
</dbReference>
<dbReference type="Proteomes" id="UP000531251">
    <property type="component" value="Unassembled WGS sequence"/>
</dbReference>
<keyword evidence="4" id="KW-0460">Magnesium</keyword>
<dbReference type="InterPro" id="IPR043129">
    <property type="entry name" value="ATPase_NBD"/>
</dbReference>
<accession>A0A7X5XVY2</accession>
<comment type="caution">
    <text evidence="7">The sequence shown here is derived from an EMBL/GenBank/DDBJ whole genome shotgun (WGS) entry which is preliminary data.</text>
</comment>
<organism evidence="7 8">
    <name type="scientific">Sphingomonas trueperi</name>
    <dbReference type="NCBI Taxonomy" id="53317"/>
    <lineage>
        <taxon>Bacteria</taxon>
        <taxon>Pseudomonadati</taxon>
        <taxon>Pseudomonadota</taxon>
        <taxon>Alphaproteobacteria</taxon>
        <taxon>Sphingomonadales</taxon>
        <taxon>Sphingomonadaceae</taxon>
        <taxon>Sphingomonas</taxon>
    </lineage>
</organism>
<name>A0A7X5XVY2_9SPHN</name>
<dbReference type="Pfam" id="PF00480">
    <property type="entry name" value="ROK"/>
    <property type="match status" value="1"/>
</dbReference>
<evidence type="ECO:0000313" key="7">
    <source>
        <dbReference type="EMBL" id="NJB95923.1"/>
    </source>
</evidence>
<dbReference type="SUPFAM" id="SSF53067">
    <property type="entry name" value="Actin-like ATPase domain"/>
    <property type="match status" value="1"/>
</dbReference>
<dbReference type="Gene3D" id="3.30.420.40">
    <property type="match status" value="2"/>
</dbReference>
<keyword evidence="2" id="KW-0479">Metal-binding</keyword>
<dbReference type="PANTHER" id="PTHR42742:SF3">
    <property type="entry name" value="FRUCTOKINASE"/>
    <property type="match status" value="1"/>
</dbReference>
<keyword evidence="8" id="KW-1185">Reference proteome</keyword>
<keyword evidence="7" id="KW-0418">Kinase</keyword>
<dbReference type="AlphaFoldDB" id="A0A7X5XVY2"/>
<dbReference type="EMBL" id="JAATJB010000001">
    <property type="protein sequence ID" value="NJB95923.1"/>
    <property type="molecule type" value="Genomic_DNA"/>
</dbReference>
<dbReference type="InterPro" id="IPR000600">
    <property type="entry name" value="ROK"/>
</dbReference>
<sequence length="297" mass="30536">MSSATLPVAGIELGGTKCILTLAYGPDRILAQETVLTEAPEKTLAALEAVLGGWWGTHGFAALGIASFGPVCLDPANAQFGHILITSKPNWSGTDVARRLAAPFAVPMAFDTDVNGAALAEMRWGAGQGLSDFAYVTVGTGVGVGLVINGKPTRGIGHCEMGHIRVPRLPTDTAPSGCPFHDDCIEGLASGTGIRAALGDQPVDSVGEDHVVWDRVASAIALLCHTMVATAGPQRIAIGGGVMQRQPHLLARIDPLLRESIAGYLTVPPAPYIVSPALGDQAGPMGPIAMALQAQGD</sequence>
<proteinExistence type="predicted"/>
<evidence type="ECO:0000256" key="3">
    <source>
        <dbReference type="ARBA" id="ARBA00022833"/>
    </source>
</evidence>
<gene>
    <name evidence="7" type="ORF">GGR89_000215</name>
</gene>
<dbReference type="CDD" id="cd24067">
    <property type="entry name" value="ASKHA_NBD_ROK_BsFRK-like"/>
    <property type="match status" value="1"/>
</dbReference>
<dbReference type="GO" id="GO:0046872">
    <property type="term" value="F:metal ion binding"/>
    <property type="evidence" value="ECO:0007669"/>
    <property type="project" value="UniProtKB-KW"/>
</dbReference>
<dbReference type="EC" id="2.7.1.4" evidence="5"/>
<reference evidence="7 8" key="1">
    <citation type="submission" date="2020-03" db="EMBL/GenBank/DDBJ databases">
        <title>Genomic Encyclopedia of Type Strains, Phase IV (KMG-IV): sequencing the most valuable type-strain genomes for metagenomic binning, comparative biology and taxonomic classification.</title>
        <authorList>
            <person name="Goeker M."/>
        </authorList>
    </citation>
    <scope>NUCLEOTIDE SEQUENCE [LARGE SCALE GENOMIC DNA]</scope>
    <source>
        <strain evidence="7 8">DSM 7225</strain>
    </source>
</reference>
<dbReference type="GO" id="GO:0008865">
    <property type="term" value="F:fructokinase activity"/>
    <property type="evidence" value="ECO:0007669"/>
    <property type="project" value="UniProtKB-EC"/>
</dbReference>
<keyword evidence="3" id="KW-0862">Zinc</keyword>
<comment type="catalytic activity">
    <reaction evidence="6">
        <text>D-fructose + ATP = D-fructose 6-phosphate + ADP + H(+)</text>
        <dbReference type="Rhea" id="RHEA:16125"/>
        <dbReference type="ChEBI" id="CHEBI:15378"/>
        <dbReference type="ChEBI" id="CHEBI:30616"/>
        <dbReference type="ChEBI" id="CHEBI:37721"/>
        <dbReference type="ChEBI" id="CHEBI:61527"/>
        <dbReference type="ChEBI" id="CHEBI:456216"/>
        <dbReference type="EC" id="2.7.1.4"/>
    </reaction>
</comment>
<protein>
    <recommendedName>
        <fullName evidence="5">fructokinase</fullName>
        <ecNumber evidence="5">2.7.1.4</ecNumber>
    </recommendedName>
</protein>
<comment type="cofactor">
    <cofactor evidence="1">
        <name>Mg(2+)</name>
        <dbReference type="ChEBI" id="CHEBI:18420"/>
    </cofactor>
</comment>
<keyword evidence="7" id="KW-0808">Transferase</keyword>
<evidence type="ECO:0000256" key="1">
    <source>
        <dbReference type="ARBA" id="ARBA00001946"/>
    </source>
</evidence>
<evidence type="ECO:0000256" key="6">
    <source>
        <dbReference type="ARBA" id="ARBA00048451"/>
    </source>
</evidence>
<evidence type="ECO:0000313" key="8">
    <source>
        <dbReference type="Proteomes" id="UP000531251"/>
    </source>
</evidence>
<evidence type="ECO:0000256" key="5">
    <source>
        <dbReference type="ARBA" id="ARBA00038887"/>
    </source>
</evidence>